<keyword evidence="1" id="KW-0812">Transmembrane</keyword>
<reference evidence="3" key="1">
    <citation type="submission" date="2016-06" db="EMBL/GenBank/DDBJ databases">
        <title>Parallel loss of symbiosis genes in relatives of nitrogen-fixing non-legume Parasponia.</title>
        <authorList>
            <person name="Van Velzen R."/>
            <person name="Holmer R."/>
            <person name="Bu F."/>
            <person name="Rutten L."/>
            <person name="Van Zeijl A."/>
            <person name="Liu W."/>
            <person name="Santuari L."/>
            <person name="Cao Q."/>
            <person name="Sharma T."/>
            <person name="Shen D."/>
            <person name="Roswanjaya Y."/>
            <person name="Wardhani T."/>
            <person name="Kalhor M.S."/>
            <person name="Jansen J."/>
            <person name="Van den Hoogen J."/>
            <person name="Gungor B."/>
            <person name="Hartog M."/>
            <person name="Hontelez J."/>
            <person name="Verver J."/>
            <person name="Yang W.-C."/>
            <person name="Schijlen E."/>
            <person name="Repin R."/>
            <person name="Schilthuizen M."/>
            <person name="Schranz E."/>
            <person name="Heidstra R."/>
            <person name="Miyata K."/>
            <person name="Fedorova E."/>
            <person name="Kohlen W."/>
            <person name="Bisseling T."/>
            <person name="Smit S."/>
            <person name="Geurts R."/>
        </authorList>
    </citation>
    <scope>NUCLEOTIDE SEQUENCE [LARGE SCALE GENOMIC DNA]</scope>
    <source>
        <strain evidence="3">cv. WU1-14</strain>
    </source>
</reference>
<organism evidence="2 3">
    <name type="scientific">Parasponia andersonii</name>
    <name type="common">Sponia andersonii</name>
    <dbReference type="NCBI Taxonomy" id="3476"/>
    <lineage>
        <taxon>Eukaryota</taxon>
        <taxon>Viridiplantae</taxon>
        <taxon>Streptophyta</taxon>
        <taxon>Embryophyta</taxon>
        <taxon>Tracheophyta</taxon>
        <taxon>Spermatophyta</taxon>
        <taxon>Magnoliopsida</taxon>
        <taxon>eudicotyledons</taxon>
        <taxon>Gunneridae</taxon>
        <taxon>Pentapetalae</taxon>
        <taxon>rosids</taxon>
        <taxon>fabids</taxon>
        <taxon>Rosales</taxon>
        <taxon>Cannabaceae</taxon>
        <taxon>Parasponia</taxon>
    </lineage>
</organism>
<keyword evidence="1" id="KW-1133">Transmembrane helix</keyword>
<accession>A0A2P5BWD2</accession>
<protein>
    <submittedName>
        <fullName evidence="2">Uncharacterized protein</fullName>
    </submittedName>
</protein>
<keyword evidence="3" id="KW-1185">Reference proteome</keyword>
<name>A0A2P5BWD2_PARAD</name>
<evidence type="ECO:0000256" key="1">
    <source>
        <dbReference type="SAM" id="Phobius"/>
    </source>
</evidence>
<proteinExistence type="predicted"/>
<evidence type="ECO:0000313" key="3">
    <source>
        <dbReference type="Proteomes" id="UP000237105"/>
    </source>
</evidence>
<keyword evidence="1" id="KW-0472">Membrane</keyword>
<evidence type="ECO:0000313" key="2">
    <source>
        <dbReference type="EMBL" id="PON53102.1"/>
    </source>
</evidence>
<dbReference type="EMBL" id="JXTB01000211">
    <property type="protein sequence ID" value="PON53102.1"/>
    <property type="molecule type" value="Genomic_DNA"/>
</dbReference>
<comment type="caution">
    <text evidence="2">The sequence shown here is derived from an EMBL/GenBank/DDBJ whole genome shotgun (WGS) entry which is preliminary data.</text>
</comment>
<sequence length="72" mass="7838">MVPMDNISSVTEVLNKGFGVQWIINYTAHSRSSSVELDDKTSNDISYKHVAAGICSTAIIAIMTCCLRSKSK</sequence>
<gene>
    <name evidence="2" type="ORF">PanWU01x14_204820</name>
</gene>
<dbReference type="AlphaFoldDB" id="A0A2P5BWD2"/>
<feature type="transmembrane region" description="Helical" evidence="1">
    <location>
        <begin position="49"/>
        <end position="67"/>
    </location>
</feature>
<dbReference type="Proteomes" id="UP000237105">
    <property type="component" value="Unassembled WGS sequence"/>
</dbReference>